<feature type="transmembrane region" description="Helical" evidence="1">
    <location>
        <begin position="264"/>
        <end position="290"/>
    </location>
</feature>
<feature type="transmembrane region" description="Helical" evidence="1">
    <location>
        <begin position="116"/>
        <end position="134"/>
    </location>
</feature>
<feature type="transmembrane region" description="Helical" evidence="1">
    <location>
        <begin position="203"/>
        <end position="220"/>
    </location>
</feature>
<keyword evidence="1" id="KW-1133">Transmembrane helix</keyword>
<dbReference type="Proteomes" id="UP001430193">
    <property type="component" value="Unassembled WGS sequence"/>
</dbReference>
<feature type="transmembrane region" description="Helical" evidence="1">
    <location>
        <begin position="89"/>
        <end position="109"/>
    </location>
</feature>
<organism evidence="2 3">
    <name type="scientific">Dyella mobilis</name>
    <dbReference type="NCBI Taxonomy" id="1849582"/>
    <lineage>
        <taxon>Bacteria</taxon>
        <taxon>Pseudomonadati</taxon>
        <taxon>Pseudomonadota</taxon>
        <taxon>Gammaproteobacteria</taxon>
        <taxon>Lysobacterales</taxon>
        <taxon>Rhodanobacteraceae</taxon>
        <taxon>Dyella</taxon>
    </lineage>
</organism>
<sequence length="366" mass="41226">MNVERRNALATRIVLLCLCFLSACIMAGLKPIPLLYVDGISILQTKLALTAFGSSYEASAYLLSPLFDVLRTFGVRLDGYGQVFDDDQFIVNVLFGGMFFLGVAVVAMSLRVRSNLVNVVSFGFFLLALSPFFFCISKELVPAWVAVVALTTHRLGWLGRRGMFAFYVGLILLCGFYFRIYYLCFAGLLWLNWTMDGRRKNLLLFYLLGAGALVVLYDKLPLDLINKGRASYLEGVSNSRIRYLFPDNNGIGFVSNRVLTLLQLLLPVSLLAISPSYLPYVVLQCLLTWMTLRQLRYPSRDLRSMAAHVLLAFTIVGALFEPDFGSYFRHKIGVLPFLLLVVADFEWKGRETSGVERARRIAQEAY</sequence>
<evidence type="ECO:0000313" key="2">
    <source>
        <dbReference type="EMBL" id="MBM7129840.1"/>
    </source>
</evidence>
<evidence type="ECO:0000313" key="3">
    <source>
        <dbReference type="Proteomes" id="UP001430193"/>
    </source>
</evidence>
<protein>
    <recommendedName>
        <fullName evidence="4">EpsG family protein</fullName>
    </recommendedName>
</protein>
<name>A0ABS2KFA6_9GAMM</name>
<dbReference type="PROSITE" id="PS51257">
    <property type="entry name" value="PROKAR_LIPOPROTEIN"/>
    <property type="match status" value="1"/>
</dbReference>
<dbReference type="RefSeq" id="WP_204631439.1">
    <property type="nucleotide sequence ID" value="NZ_BSOC01000003.1"/>
</dbReference>
<keyword evidence="1" id="KW-0812">Transmembrane</keyword>
<feature type="transmembrane region" description="Helical" evidence="1">
    <location>
        <begin position="302"/>
        <end position="320"/>
    </location>
</feature>
<reference evidence="2" key="1">
    <citation type="submission" date="2020-10" db="EMBL/GenBank/DDBJ databases">
        <title>Phylogeny of dyella-like bacteria.</title>
        <authorList>
            <person name="Fu J."/>
        </authorList>
    </citation>
    <scope>NUCLEOTIDE SEQUENCE</scope>
    <source>
        <strain evidence="2">DHON07</strain>
    </source>
</reference>
<gene>
    <name evidence="2" type="ORF">ISS99_09900</name>
</gene>
<dbReference type="EMBL" id="JADIKF010000038">
    <property type="protein sequence ID" value="MBM7129840.1"/>
    <property type="molecule type" value="Genomic_DNA"/>
</dbReference>
<accession>A0ABS2KFA6</accession>
<evidence type="ECO:0000256" key="1">
    <source>
        <dbReference type="SAM" id="Phobius"/>
    </source>
</evidence>
<keyword evidence="3" id="KW-1185">Reference proteome</keyword>
<feature type="transmembrane region" description="Helical" evidence="1">
    <location>
        <begin position="164"/>
        <end position="191"/>
    </location>
</feature>
<evidence type="ECO:0008006" key="4">
    <source>
        <dbReference type="Google" id="ProtNLM"/>
    </source>
</evidence>
<feature type="transmembrane region" description="Helical" evidence="1">
    <location>
        <begin position="9"/>
        <end position="29"/>
    </location>
</feature>
<keyword evidence="1" id="KW-0472">Membrane</keyword>
<comment type="caution">
    <text evidence="2">The sequence shown here is derived from an EMBL/GenBank/DDBJ whole genome shotgun (WGS) entry which is preliminary data.</text>
</comment>
<proteinExistence type="predicted"/>